<dbReference type="AlphaFoldDB" id="A0A852Z0G9"/>
<gene>
    <name evidence="7" type="ORF">FHR84_002623</name>
</gene>
<dbReference type="Proteomes" id="UP000548304">
    <property type="component" value="Unassembled WGS sequence"/>
</dbReference>
<dbReference type="EMBL" id="JACBYW010000004">
    <property type="protein sequence ID" value="NYH79289.1"/>
    <property type="molecule type" value="Genomic_DNA"/>
</dbReference>
<protein>
    <submittedName>
        <fullName evidence="7">Putative serine protease PepD</fullName>
        <ecNumber evidence="7">3.4.21.-</ecNumber>
    </submittedName>
</protein>
<feature type="compositionally biased region" description="Low complexity" evidence="4">
    <location>
        <begin position="135"/>
        <end position="144"/>
    </location>
</feature>
<dbReference type="SUPFAM" id="SSF50156">
    <property type="entry name" value="PDZ domain-like"/>
    <property type="match status" value="1"/>
</dbReference>
<dbReference type="SMART" id="SM00228">
    <property type="entry name" value="PDZ"/>
    <property type="match status" value="1"/>
</dbReference>
<feature type="region of interest" description="Disordered" evidence="4">
    <location>
        <begin position="265"/>
        <end position="286"/>
    </location>
</feature>
<dbReference type="InterPro" id="IPR001478">
    <property type="entry name" value="PDZ"/>
</dbReference>
<organism evidence="7 8">
    <name type="scientific">Actinopolyspora biskrensis</name>
    <dbReference type="NCBI Taxonomy" id="1470178"/>
    <lineage>
        <taxon>Bacteria</taxon>
        <taxon>Bacillati</taxon>
        <taxon>Actinomycetota</taxon>
        <taxon>Actinomycetes</taxon>
        <taxon>Actinopolysporales</taxon>
        <taxon>Actinopolysporaceae</taxon>
        <taxon>Actinopolyspora</taxon>
    </lineage>
</organism>
<evidence type="ECO:0000256" key="1">
    <source>
        <dbReference type="ARBA" id="ARBA00010541"/>
    </source>
</evidence>
<dbReference type="PANTHER" id="PTHR43343">
    <property type="entry name" value="PEPTIDASE S12"/>
    <property type="match status" value="1"/>
</dbReference>
<feature type="compositionally biased region" description="Low complexity" evidence="4">
    <location>
        <begin position="180"/>
        <end position="202"/>
    </location>
</feature>
<accession>A0A852Z0G9</accession>
<reference evidence="7 8" key="1">
    <citation type="submission" date="2020-07" db="EMBL/GenBank/DDBJ databases">
        <title>Genomic Encyclopedia of Type Strains, Phase III (KMG-III): the genomes of soil and plant-associated and newly described type strains.</title>
        <authorList>
            <person name="Whitman W."/>
        </authorList>
    </citation>
    <scope>NUCLEOTIDE SEQUENCE [LARGE SCALE GENOMIC DNA]</scope>
    <source>
        <strain evidence="7 8">CECT 8576</strain>
    </source>
</reference>
<dbReference type="RefSeq" id="WP_246300507.1">
    <property type="nucleotide sequence ID" value="NZ_JACBYW010000004.1"/>
</dbReference>
<keyword evidence="3 7" id="KW-0378">Hydrolase</keyword>
<dbReference type="PRINTS" id="PR00834">
    <property type="entry name" value="PROTEASES2C"/>
</dbReference>
<evidence type="ECO:0000256" key="4">
    <source>
        <dbReference type="SAM" id="MobiDB-lite"/>
    </source>
</evidence>
<feature type="transmembrane region" description="Helical" evidence="5">
    <location>
        <begin position="233"/>
        <end position="256"/>
    </location>
</feature>
<keyword evidence="2 7" id="KW-0645">Protease</keyword>
<feature type="compositionally biased region" description="Polar residues" evidence="4">
    <location>
        <begin position="265"/>
        <end position="280"/>
    </location>
</feature>
<name>A0A852Z0G9_9ACTN</name>
<evidence type="ECO:0000256" key="3">
    <source>
        <dbReference type="ARBA" id="ARBA00022801"/>
    </source>
</evidence>
<proteinExistence type="inferred from homology"/>
<dbReference type="InterPro" id="IPR036034">
    <property type="entry name" value="PDZ_sf"/>
</dbReference>
<keyword evidence="5" id="KW-0472">Membrane</keyword>
<dbReference type="PANTHER" id="PTHR43343:SF3">
    <property type="entry name" value="PROTEASE DO-LIKE 8, CHLOROPLASTIC"/>
    <property type="match status" value="1"/>
</dbReference>
<feature type="domain" description="PDZ" evidence="6">
    <location>
        <begin position="492"/>
        <end position="572"/>
    </location>
</feature>
<evidence type="ECO:0000313" key="8">
    <source>
        <dbReference type="Proteomes" id="UP000548304"/>
    </source>
</evidence>
<dbReference type="Pfam" id="PF13180">
    <property type="entry name" value="PDZ_2"/>
    <property type="match status" value="1"/>
</dbReference>
<feature type="region of interest" description="Disordered" evidence="4">
    <location>
        <begin position="1"/>
        <end position="202"/>
    </location>
</feature>
<dbReference type="InterPro" id="IPR051201">
    <property type="entry name" value="Chloro_Bact_Ser_Proteases"/>
</dbReference>
<feature type="compositionally biased region" description="Polar residues" evidence="4">
    <location>
        <begin position="168"/>
        <end position="178"/>
    </location>
</feature>
<dbReference type="GO" id="GO:0004252">
    <property type="term" value="F:serine-type endopeptidase activity"/>
    <property type="evidence" value="ECO:0007669"/>
    <property type="project" value="InterPro"/>
</dbReference>
<evidence type="ECO:0000256" key="5">
    <source>
        <dbReference type="SAM" id="Phobius"/>
    </source>
</evidence>
<comment type="caution">
    <text evidence="7">The sequence shown here is derived from an EMBL/GenBank/DDBJ whole genome shotgun (WGS) entry which is preliminary data.</text>
</comment>
<dbReference type="SUPFAM" id="SSF50494">
    <property type="entry name" value="Trypsin-like serine proteases"/>
    <property type="match status" value="1"/>
</dbReference>
<dbReference type="EC" id="3.4.21.-" evidence="7"/>
<comment type="similarity">
    <text evidence="1">Belongs to the peptidase S1C family.</text>
</comment>
<dbReference type="InterPro" id="IPR001940">
    <property type="entry name" value="Peptidase_S1C"/>
</dbReference>
<sequence length="590" mass="59435">MTEQNNGFSEGRQEEPQAPGDDGSQREAAGESGTTGAVPPEQSSSGSAGEQQSPEQARQDTPWGSAPSSEPQGPAEETRDAGGAPPQHPRDEQRAPEQQPGGAPESGGEPEATTGGAWPRSPYAPQQPQPPQQPQQPQQPYGVGQPPPSWQQHPAEQPGAQQPGYATGPQQGYPTQRMPQGAAQYGTYPQGQQPQDPHQQGQYAAYQYQGMAAAQNESAPPNQRGGRGGRGRFVVGVTALAAVVSLIGGGVGSYAVNQFTDDSSAVTSFDQPKPASNTGTAEPGSAQAVANSVLPSVVQIQSGGAGGSSSSGSGSGIVISEDGYILTNNHVATAGGTGGELVARFNDGSSKQLRVVGTAPWADLAVVKADAEGLTPATLGRSDDVEVGSGAVAIGSPYGLSGTVTSGIISATDRPVRAGGESGSQATVLNALQTDAAINPGNSGGPLVNMDGQVIGINSAIYSPGSGTGQAGSVGLGFAIPVDQAKRIGKQLIEDGTAAKTTLGVTVDITGRSSAGALIVDVPSDGPAAKAGVEKGDVITKVNDRTITSGDELVAAVRSYSPGTTVTLTMTDRQGNNEHTVEATLAGQEQ</sequence>
<dbReference type="Pfam" id="PF13365">
    <property type="entry name" value="Trypsin_2"/>
    <property type="match status" value="1"/>
</dbReference>
<evidence type="ECO:0000259" key="6">
    <source>
        <dbReference type="PROSITE" id="PS50106"/>
    </source>
</evidence>
<evidence type="ECO:0000313" key="7">
    <source>
        <dbReference type="EMBL" id="NYH79289.1"/>
    </source>
</evidence>
<evidence type="ECO:0000256" key="2">
    <source>
        <dbReference type="ARBA" id="ARBA00022670"/>
    </source>
</evidence>
<keyword evidence="5" id="KW-1133">Transmembrane helix</keyword>
<dbReference type="InterPro" id="IPR009003">
    <property type="entry name" value="Peptidase_S1_PA"/>
</dbReference>
<keyword evidence="5" id="KW-0812">Transmembrane</keyword>
<feature type="compositionally biased region" description="Low complexity" evidence="4">
    <location>
        <begin position="39"/>
        <end position="56"/>
    </location>
</feature>
<feature type="compositionally biased region" description="Low complexity" evidence="4">
    <location>
        <begin position="96"/>
        <end position="112"/>
    </location>
</feature>
<dbReference type="CDD" id="cd06779">
    <property type="entry name" value="cpPDZ_Deg_HtrA-like"/>
    <property type="match status" value="1"/>
</dbReference>
<dbReference type="Gene3D" id="2.40.10.10">
    <property type="entry name" value="Trypsin-like serine proteases"/>
    <property type="match status" value="2"/>
</dbReference>
<feature type="compositionally biased region" description="Pro residues" evidence="4">
    <location>
        <begin position="125"/>
        <end position="134"/>
    </location>
</feature>
<keyword evidence="8" id="KW-1185">Reference proteome</keyword>
<dbReference type="PROSITE" id="PS50106">
    <property type="entry name" value="PDZ"/>
    <property type="match status" value="1"/>
</dbReference>
<dbReference type="InterPro" id="IPR043504">
    <property type="entry name" value="Peptidase_S1_PA_chymotrypsin"/>
</dbReference>
<dbReference type="GO" id="GO:0006508">
    <property type="term" value="P:proteolysis"/>
    <property type="evidence" value="ECO:0007669"/>
    <property type="project" value="UniProtKB-KW"/>
</dbReference>
<dbReference type="Gene3D" id="2.30.42.10">
    <property type="match status" value="1"/>
</dbReference>